<evidence type="ECO:0000256" key="1">
    <source>
        <dbReference type="ARBA" id="ARBA00002523"/>
    </source>
</evidence>
<dbReference type="Pfam" id="PF13206">
    <property type="entry name" value="VSG_B"/>
    <property type="match status" value="1"/>
</dbReference>
<keyword evidence="6" id="KW-0472">Membrane</keyword>
<sequence>MRLSYLALIALLEVLAATTHATAAHTEAGTNEAAFTTLCNVYNALTGTTESTDNSQKVRELVADIVALNFSAASAEFQKQVKDDKAYAELGDGEKPSKEPELSTWAKYYDIWRTAKNTLKKRIANGESINLQGAPKSTKTKLRFYAEKAAAALADSRLTEPAKQASLVKTAANKAIYAEDKTPTPDVTTAVSNRVNECGTAAGLKGTRSGQTIREDFLCLCAMSGQTTVDKVCCNKCTNPTGVTHWQTAAQGTKIFTVLADQCKMFSTEEAATADKLEAALTAFYSRINERKGTGGAIKFTLGEIEGAGSTGCDGSSGANGGYCVIYKDTTDGGNGKANIKWMVEALNAVKALKQLATANRAAEQLHAEITALNYTAHSLADEAASTASAILDSGSNTKVDCTKLKTNTTCTEKGCKWDSTTADRGEHCKHKDGEGQTNTAAGEGDGT</sequence>
<feature type="region of interest" description="Disordered" evidence="9">
    <location>
        <begin position="422"/>
        <end position="448"/>
    </location>
</feature>
<evidence type="ECO:0000256" key="7">
    <source>
        <dbReference type="ARBA" id="ARBA00023180"/>
    </source>
</evidence>
<evidence type="ECO:0000259" key="11">
    <source>
        <dbReference type="Pfam" id="PF13206"/>
    </source>
</evidence>
<evidence type="ECO:0000256" key="9">
    <source>
        <dbReference type="SAM" id="MobiDB-lite"/>
    </source>
</evidence>
<keyword evidence="3" id="KW-1003">Cell membrane</keyword>
<dbReference type="VEuPathDB" id="TriTrypDB:Tb427_000374700"/>
<evidence type="ECO:0000256" key="6">
    <source>
        <dbReference type="ARBA" id="ARBA00023136"/>
    </source>
</evidence>
<feature type="compositionally biased region" description="Basic and acidic residues" evidence="9">
    <location>
        <begin position="422"/>
        <end position="435"/>
    </location>
</feature>
<evidence type="ECO:0000256" key="5">
    <source>
        <dbReference type="ARBA" id="ARBA00022729"/>
    </source>
</evidence>
<dbReference type="VEuPathDB" id="TriTrypDB:Tb11.v5.0873"/>
<evidence type="ECO:0000256" key="4">
    <source>
        <dbReference type="ARBA" id="ARBA00022622"/>
    </source>
</evidence>
<evidence type="ECO:0000256" key="8">
    <source>
        <dbReference type="ARBA" id="ARBA00023288"/>
    </source>
</evidence>
<dbReference type="GO" id="GO:0098552">
    <property type="term" value="C:side of membrane"/>
    <property type="evidence" value="ECO:0007669"/>
    <property type="project" value="UniProtKB-KW"/>
</dbReference>
<evidence type="ECO:0000313" key="12">
    <source>
        <dbReference type="EMBL" id="APD73474.1"/>
    </source>
</evidence>
<evidence type="ECO:0000256" key="10">
    <source>
        <dbReference type="SAM" id="SignalP"/>
    </source>
</evidence>
<dbReference type="InterPro" id="IPR025932">
    <property type="entry name" value="Trypano_VSG_B_N_dom"/>
</dbReference>
<evidence type="ECO:0000256" key="3">
    <source>
        <dbReference type="ARBA" id="ARBA00022475"/>
    </source>
</evidence>
<reference evidence="12" key="1">
    <citation type="submission" date="2016-08" db="EMBL/GenBank/DDBJ databases">
        <title>VSG repertoire of Trypanosoma brucei EATRO 1125.</title>
        <authorList>
            <person name="Cross G.A."/>
        </authorList>
    </citation>
    <scope>NUCLEOTIDE SEQUENCE</scope>
    <source>
        <strain evidence="12">EATRO 1125</strain>
    </source>
</reference>
<organism evidence="12">
    <name type="scientific">Trypanosoma brucei</name>
    <dbReference type="NCBI Taxonomy" id="5691"/>
    <lineage>
        <taxon>Eukaryota</taxon>
        <taxon>Discoba</taxon>
        <taxon>Euglenozoa</taxon>
        <taxon>Kinetoplastea</taxon>
        <taxon>Metakinetoplastina</taxon>
        <taxon>Trypanosomatida</taxon>
        <taxon>Trypanosomatidae</taxon>
        <taxon>Trypanosoma</taxon>
    </lineage>
</organism>
<dbReference type="VEuPathDB" id="TriTrypDB:Tbg972.7.7520"/>
<evidence type="ECO:0000256" key="2">
    <source>
        <dbReference type="ARBA" id="ARBA00004609"/>
    </source>
</evidence>
<keyword evidence="5 10" id="KW-0732">Signal</keyword>
<feature type="chain" id="PRO_5012881894" evidence="10">
    <location>
        <begin position="22"/>
        <end position="448"/>
    </location>
</feature>
<keyword evidence="8" id="KW-0449">Lipoprotein</keyword>
<keyword evidence="7" id="KW-0325">Glycoprotein</keyword>
<comment type="function">
    <text evidence="1">VSG forms a coat on the surface of the parasite. The trypanosome evades the immune response of the host by expressing a series of antigenically distinct VSGs from an estimated 1000 VSG genes.</text>
</comment>
<comment type="subcellular location">
    <subcellularLocation>
        <location evidence="2">Cell membrane</location>
        <topology evidence="2">Lipid-anchor</topology>
        <topology evidence="2">GPI-anchor</topology>
    </subcellularLocation>
</comment>
<proteinExistence type="predicted"/>
<accession>A0A1J0R6T2</accession>
<dbReference type="SUPFAM" id="SSF118251">
    <property type="entry name" value="Variant surface glycoprotein MITAT 1.2, VSG 221, C-terminal domain"/>
    <property type="match status" value="1"/>
</dbReference>
<dbReference type="EMBL" id="KX699518">
    <property type="protein sequence ID" value="APD73474.1"/>
    <property type="molecule type" value="Genomic_DNA"/>
</dbReference>
<feature type="signal peptide" evidence="10">
    <location>
        <begin position="1"/>
        <end position="21"/>
    </location>
</feature>
<name>A0A1J0R6T2_9TRYP</name>
<keyword evidence="4" id="KW-0336">GPI-anchor</keyword>
<dbReference type="InterPro" id="IPR027446">
    <property type="entry name" value="VSG_C_dom_sf"/>
</dbReference>
<dbReference type="GO" id="GO:0005886">
    <property type="term" value="C:plasma membrane"/>
    <property type="evidence" value="ECO:0007669"/>
    <property type="project" value="UniProtKB-SubCell"/>
</dbReference>
<feature type="domain" description="Trypanosome variant surface glycoprotein B-type N-terminal" evidence="11">
    <location>
        <begin position="14"/>
        <end position="371"/>
    </location>
</feature>
<dbReference type="AlphaFoldDB" id="A0A1J0R6T2"/>
<protein>
    <submittedName>
        <fullName evidence="12">Variant surface glycoprotein 1125.1237</fullName>
    </submittedName>
</protein>